<protein>
    <submittedName>
        <fullName evidence="1">Uncharacterized protein</fullName>
    </submittedName>
</protein>
<gene>
    <name evidence="1" type="ORF">GCM10011360_16710</name>
</gene>
<comment type="caution">
    <text evidence="1">The sequence shown here is derived from an EMBL/GenBank/DDBJ whole genome shotgun (WGS) entry which is preliminary data.</text>
</comment>
<accession>A0A917EDX3</accession>
<proteinExistence type="predicted"/>
<sequence>MWNLAWSEALQDFRSNALDALQQAKVFLLDHAAAAYADTLHDTIKDEFRATGQAAMSYLGEITLPAKVTWVEFDSGALGRSRYERGSSVTVHDDGPVGSGLRGYLIDDRNPDHLRITMFNPREDSKIMDPISALLVKRTPIGRLDYDNVSEDLSRSMVDFRVRIGDPIEKIEALRHIHFVDAGYDLFLPFALFAMLNSPDLGGIIPTPEETFTAKEGKTARKFGKSWLLGAQKSHLTIRIGPKAAAHMKERQARRDFEREMQAARTGPVRHWVSEHERRYKSGKVVLVKGHQRGHEPPPGLATRVMGPRDDAIVSGFHLPSCPEKE</sequence>
<evidence type="ECO:0000313" key="2">
    <source>
        <dbReference type="Proteomes" id="UP000612855"/>
    </source>
</evidence>
<dbReference type="AlphaFoldDB" id="A0A917EDX3"/>
<dbReference type="Proteomes" id="UP000612855">
    <property type="component" value="Unassembled WGS sequence"/>
</dbReference>
<evidence type="ECO:0000313" key="1">
    <source>
        <dbReference type="EMBL" id="GGE29248.1"/>
    </source>
</evidence>
<dbReference type="EMBL" id="BMFJ01000001">
    <property type="protein sequence ID" value="GGE29248.1"/>
    <property type="molecule type" value="Genomic_DNA"/>
</dbReference>
<organism evidence="1 2">
    <name type="scientific">Primorskyibacter flagellatus</name>
    <dbReference type="NCBI Taxonomy" id="1387277"/>
    <lineage>
        <taxon>Bacteria</taxon>
        <taxon>Pseudomonadati</taxon>
        <taxon>Pseudomonadota</taxon>
        <taxon>Alphaproteobacteria</taxon>
        <taxon>Rhodobacterales</taxon>
        <taxon>Roseobacteraceae</taxon>
        <taxon>Primorskyibacter</taxon>
    </lineage>
</organism>
<name>A0A917EDX3_9RHOB</name>
<reference evidence="2" key="1">
    <citation type="journal article" date="2019" name="Int. J. Syst. Evol. Microbiol.">
        <title>The Global Catalogue of Microorganisms (GCM) 10K type strain sequencing project: providing services to taxonomists for standard genome sequencing and annotation.</title>
        <authorList>
            <consortium name="The Broad Institute Genomics Platform"/>
            <consortium name="The Broad Institute Genome Sequencing Center for Infectious Disease"/>
            <person name="Wu L."/>
            <person name="Ma J."/>
        </authorList>
    </citation>
    <scope>NUCLEOTIDE SEQUENCE [LARGE SCALE GENOMIC DNA]</scope>
    <source>
        <strain evidence="2">CGMCC 1.12664</strain>
    </source>
</reference>
<keyword evidence="2" id="KW-1185">Reference proteome</keyword>